<proteinExistence type="predicted"/>
<reference evidence="1" key="1">
    <citation type="journal article" date="2019" name="bioRxiv">
        <title>The Genome of the Zebra Mussel, Dreissena polymorpha: A Resource for Invasive Species Research.</title>
        <authorList>
            <person name="McCartney M.A."/>
            <person name="Auch B."/>
            <person name="Kono T."/>
            <person name="Mallez S."/>
            <person name="Zhang Y."/>
            <person name="Obille A."/>
            <person name="Becker A."/>
            <person name="Abrahante J.E."/>
            <person name="Garbe J."/>
            <person name="Badalamenti J.P."/>
            <person name="Herman A."/>
            <person name="Mangelson H."/>
            <person name="Liachko I."/>
            <person name="Sullivan S."/>
            <person name="Sone E.D."/>
            <person name="Koren S."/>
            <person name="Silverstein K.A.T."/>
            <person name="Beckman K.B."/>
            <person name="Gohl D.M."/>
        </authorList>
    </citation>
    <scope>NUCLEOTIDE SEQUENCE</scope>
    <source>
        <strain evidence="1">Duluth1</strain>
        <tissue evidence="1">Whole animal</tissue>
    </source>
</reference>
<evidence type="ECO:0000313" key="1">
    <source>
        <dbReference type="EMBL" id="KAH3689870.1"/>
    </source>
</evidence>
<accession>A0A9D3Y118</accession>
<dbReference type="Proteomes" id="UP000828390">
    <property type="component" value="Unassembled WGS sequence"/>
</dbReference>
<protein>
    <submittedName>
        <fullName evidence="1">Uncharacterized protein</fullName>
    </submittedName>
</protein>
<comment type="caution">
    <text evidence="1">The sequence shown here is derived from an EMBL/GenBank/DDBJ whole genome shotgun (WGS) entry which is preliminary data.</text>
</comment>
<evidence type="ECO:0000313" key="2">
    <source>
        <dbReference type="Proteomes" id="UP000828390"/>
    </source>
</evidence>
<dbReference type="EMBL" id="JAIWYP010000090">
    <property type="protein sequence ID" value="KAH3689870.1"/>
    <property type="molecule type" value="Genomic_DNA"/>
</dbReference>
<name>A0A9D3Y118_DREPO</name>
<organism evidence="1 2">
    <name type="scientific">Dreissena polymorpha</name>
    <name type="common">Zebra mussel</name>
    <name type="synonym">Mytilus polymorpha</name>
    <dbReference type="NCBI Taxonomy" id="45954"/>
    <lineage>
        <taxon>Eukaryota</taxon>
        <taxon>Metazoa</taxon>
        <taxon>Spiralia</taxon>
        <taxon>Lophotrochozoa</taxon>
        <taxon>Mollusca</taxon>
        <taxon>Bivalvia</taxon>
        <taxon>Autobranchia</taxon>
        <taxon>Heteroconchia</taxon>
        <taxon>Euheterodonta</taxon>
        <taxon>Imparidentia</taxon>
        <taxon>Neoheterodontei</taxon>
        <taxon>Myida</taxon>
        <taxon>Dreissenoidea</taxon>
        <taxon>Dreissenidae</taxon>
        <taxon>Dreissena</taxon>
    </lineage>
</organism>
<dbReference type="AlphaFoldDB" id="A0A9D3Y118"/>
<gene>
    <name evidence="1" type="ORF">DPMN_192218</name>
</gene>
<sequence length="106" mass="11665">MLPVSDLPESDDCTGCCAYKCVQSQNYPRMSTVKAAVPTNASSLRLTRECRRYRLLCLQMLPVSDLPESDDCTGCCAYKCFQSQTYPRVATVQAAVPTNASSLRLT</sequence>
<keyword evidence="2" id="KW-1185">Reference proteome</keyword>
<reference evidence="1" key="2">
    <citation type="submission" date="2020-11" db="EMBL/GenBank/DDBJ databases">
        <authorList>
            <person name="McCartney M.A."/>
            <person name="Auch B."/>
            <person name="Kono T."/>
            <person name="Mallez S."/>
            <person name="Becker A."/>
            <person name="Gohl D.M."/>
            <person name="Silverstein K.A.T."/>
            <person name="Koren S."/>
            <person name="Bechman K.B."/>
            <person name="Herman A."/>
            <person name="Abrahante J.E."/>
            <person name="Garbe J."/>
        </authorList>
    </citation>
    <scope>NUCLEOTIDE SEQUENCE</scope>
    <source>
        <strain evidence="1">Duluth1</strain>
        <tissue evidence="1">Whole animal</tissue>
    </source>
</reference>